<evidence type="ECO:0000256" key="10">
    <source>
        <dbReference type="RuleBase" id="RU363063"/>
    </source>
</evidence>
<keyword evidence="7" id="KW-1133">Transmembrane helix</keyword>
<evidence type="ECO:0000256" key="2">
    <source>
        <dbReference type="ARBA" id="ARBA00008661"/>
    </source>
</evidence>
<evidence type="ECO:0000256" key="4">
    <source>
        <dbReference type="ARBA" id="ARBA00022679"/>
    </source>
</evidence>
<keyword evidence="5" id="KW-0812">Transmembrane</keyword>
<dbReference type="EC" id="2.4.1.-" evidence="10"/>
<comment type="caution">
    <text evidence="11">The sequence shown here is derived from an EMBL/GenBank/DDBJ whole genome shotgun (WGS) entry which is preliminary data.</text>
</comment>
<keyword evidence="6" id="KW-0735">Signal-anchor</keyword>
<evidence type="ECO:0000256" key="5">
    <source>
        <dbReference type="ARBA" id="ARBA00022692"/>
    </source>
</evidence>
<dbReference type="Proteomes" id="UP000887458">
    <property type="component" value="Unassembled WGS sequence"/>
</dbReference>
<protein>
    <recommendedName>
        <fullName evidence="10">Hexosyltransferase</fullName>
        <ecNumber evidence="10">2.4.1.-</ecNumber>
    </recommendedName>
</protein>
<evidence type="ECO:0000313" key="11">
    <source>
        <dbReference type="EMBL" id="KAH9413697.1"/>
    </source>
</evidence>
<evidence type="ECO:0000256" key="9">
    <source>
        <dbReference type="ARBA" id="ARBA00023136"/>
    </source>
</evidence>
<evidence type="ECO:0000313" key="12">
    <source>
        <dbReference type="Proteomes" id="UP000887458"/>
    </source>
</evidence>
<evidence type="ECO:0000256" key="7">
    <source>
        <dbReference type="ARBA" id="ARBA00022989"/>
    </source>
</evidence>
<keyword evidence="9" id="KW-0472">Membrane</keyword>
<evidence type="ECO:0000256" key="6">
    <source>
        <dbReference type="ARBA" id="ARBA00022968"/>
    </source>
</evidence>
<dbReference type="EMBL" id="NJHN03000120">
    <property type="protein sequence ID" value="KAH9413697.1"/>
    <property type="molecule type" value="Genomic_DNA"/>
</dbReference>
<sequence length="322" mass="38166">MMNYSIKIDDNITTLLNLKDFRFLINEPNICKSIDNDDEQNSHLFLAIFIHSATNNFDKRNTIRKTWGNHSFCYGIENLNIRLVFMLGITENETIQNQIEQESQIHGDIIQGSFLDTYRNITYKHLMGLKWINHFCPYASYILKADDDIFVDVHQLIYYLRGKFGDHPQRLMACYVNKQSRVARSYRSKWRVSYKEYSEHYYPAYCDGWTIIMSNDITLDLYRIANNRPLFWIDDVFISGILANDLQIVHYDFSKSINCYRNEKVNNWLTKSSISLPPMLGLVDANRYNDPNYISDTIVSLWNKTVEYYRNNLNIDIENVRK</sequence>
<keyword evidence="4" id="KW-0808">Transferase</keyword>
<dbReference type="PANTHER" id="PTHR11214:SF376">
    <property type="entry name" value="HEXOSYLTRANSFERASE"/>
    <property type="match status" value="1"/>
</dbReference>
<dbReference type="Pfam" id="PF01762">
    <property type="entry name" value="Galactosyl_T"/>
    <property type="match status" value="1"/>
</dbReference>
<reference evidence="11 12" key="1">
    <citation type="journal article" date="2018" name="J. Allergy Clin. Immunol.">
        <title>High-quality assembly of Dermatophagoides pteronyssinus genome and transcriptome reveals a wide range of novel allergens.</title>
        <authorList>
            <person name="Liu X.Y."/>
            <person name="Yang K.Y."/>
            <person name="Wang M.Q."/>
            <person name="Kwok J.S."/>
            <person name="Zeng X."/>
            <person name="Yang Z."/>
            <person name="Xiao X.J."/>
            <person name="Lau C.P."/>
            <person name="Li Y."/>
            <person name="Huang Z.M."/>
            <person name="Ba J.G."/>
            <person name="Yim A.K."/>
            <person name="Ouyang C.Y."/>
            <person name="Ngai S.M."/>
            <person name="Chan T.F."/>
            <person name="Leung E.L."/>
            <person name="Liu L."/>
            <person name="Liu Z.G."/>
            <person name="Tsui S.K."/>
        </authorList>
    </citation>
    <scope>NUCLEOTIDE SEQUENCE [LARGE SCALE GENOMIC DNA]</scope>
    <source>
        <strain evidence="11">Derp</strain>
    </source>
</reference>
<keyword evidence="8 10" id="KW-0333">Golgi apparatus</keyword>
<organism evidence="11 12">
    <name type="scientific">Dermatophagoides pteronyssinus</name>
    <name type="common">European house dust mite</name>
    <dbReference type="NCBI Taxonomy" id="6956"/>
    <lineage>
        <taxon>Eukaryota</taxon>
        <taxon>Metazoa</taxon>
        <taxon>Ecdysozoa</taxon>
        <taxon>Arthropoda</taxon>
        <taxon>Chelicerata</taxon>
        <taxon>Arachnida</taxon>
        <taxon>Acari</taxon>
        <taxon>Acariformes</taxon>
        <taxon>Sarcoptiformes</taxon>
        <taxon>Astigmata</taxon>
        <taxon>Psoroptidia</taxon>
        <taxon>Analgoidea</taxon>
        <taxon>Pyroglyphidae</taxon>
        <taxon>Dermatophagoidinae</taxon>
        <taxon>Dermatophagoides</taxon>
    </lineage>
</organism>
<name>A0ABQ8IU16_DERPT</name>
<evidence type="ECO:0000256" key="3">
    <source>
        <dbReference type="ARBA" id="ARBA00022676"/>
    </source>
</evidence>
<gene>
    <name evidence="11" type="ORF">DERP_009401</name>
</gene>
<keyword evidence="3 10" id="KW-0328">Glycosyltransferase</keyword>
<proteinExistence type="inferred from homology"/>
<reference evidence="11 12" key="2">
    <citation type="journal article" date="2022" name="Mol. Biol. Evol.">
        <title>Comparative Genomics Reveals Insights into the Divergent Evolution of Astigmatic Mites and Household Pest Adaptations.</title>
        <authorList>
            <person name="Xiong Q."/>
            <person name="Wan A.T."/>
            <person name="Liu X."/>
            <person name="Fung C.S."/>
            <person name="Xiao X."/>
            <person name="Malainual N."/>
            <person name="Hou J."/>
            <person name="Wang L."/>
            <person name="Wang M."/>
            <person name="Yang K.Y."/>
            <person name="Cui Y."/>
            <person name="Leung E.L."/>
            <person name="Nong W."/>
            <person name="Shin S.K."/>
            <person name="Au S.W."/>
            <person name="Jeong K.Y."/>
            <person name="Chew F.T."/>
            <person name="Hui J.H."/>
            <person name="Leung T.F."/>
            <person name="Tungtrongchitr A."/>
            <person name="Zhong N."/>
            <person name="Liu Z."/>
            <person name="Tsui S.K."/>
        </authorList>
    </citation>
    <scope>NUCLEOTIDE SEQUENCE [LARGE SCALE GENOMIC DNA]</scope>
    <source>
        <strain evidence="11">Derp</strain>
    </source>
</reference>
<accession>A0ABQ8IU16</accession>
<dbReference type="PANTHER" id="PTHR11214">
    <property type="entry name" value="BETA-1,3-N-ACETYLGLUCOSAMINYLTRANSFERASE"/>
    <property type="match status" value="1"/>
</dbReference>
<comment type="subcellular location">
    <subcellularLocation>
        <location evidence="1 10">Golgi apparatus membrane</location>
        <topology evidence="1 10">Single-pass type II membrane protein</topology>
    </subcellularLocation>
</comment>
<dbReference type="InterPro" id="IPR002659">
    <property type="entry name" value="Glyco_trans_31"/>
</dbReference>
<keyword evidence="12" id="KW-1185">Reference proteome</keyword>
<dbReference type="Gene3D" id="3.90.550.50">
    <property type="match status" value="1"/>
</dbReference>
<evidence type="ECO:0000256" key="1">
    <source>
        <dbReference type="ARBA" id="ARBA00004323"/>
    </source>
</evidence>
<evidence type="ECO:0000256" key="8">
    <source>
        <dbReference type="ARBA" id="ARBA00023034"/>
    </source>
</evidence>
<comment type="similarity">
    <text evidence="2 10">Belongs to the glycosyltransferase 31 family.</text>
</comment>